<reference evidence="6 7" key="1">
    <citation type="submission" date="2019-03" db="EMBL/GenBank/DDBJ databases">
        <title>Genomic Encyclopedia of Type Strains, Phase IV (KMG-IV): sequencing the most valuable type-strain genomes for metagenomic binning, comparative biology and taxonomic classification.</title>
        <authorList>
            <person name="Goeker M."/>
        </authorList>
    </citation>
    <scope>NUCLEOTIDE SEQUENCE [LARGE SCALE GENOMIC DNA]</scope>
    <source>
        <strain evidence="6 7">DSM 10053</strain>
    </source>
</reference>
<evidence type="ECO:0000256" key="1">
    <source>
        <dbReference type="ARBA" id="ARBA00023015"/>
    </source>
</evidence>
<dbReference type="GO" id="GO:0003677">
    <property type="term" value="F:DNA binding"/>
    <property type="evidence" value="ECO:0007669"/>
    <property type="project" value="UniProtKB-KW"/>
</dbReference>
<dbReference type="AlphaFoldDB" id="A0A4R1L2Y2"/>
<sequence length="266" mass="30233">MQNEAKNTGNQSLIRGLKLLELLSDYPNGCPLAKLAELAELNKSTVHRLLQGLQAEGYIKQTNTQGSYRLTTKCLNLGQKTLSSFNIIHIASPYLEQLNLTLGETVNFSKREDDHAIMIYKLEPTTGMLKTRAYIGQYLQLYCSAMGKLYLAYENNSNYVANYWQSHQKNIQQLTKNTITDLHLMQQELAEIRQIQFAMDKEENELGVVCVACPVFDAFNKVEYAVSISTSIYRLKKMGIDFLLSEIRKTALLISKELGFMEEIPV</sequence>
<dbReference type="InterPro" id="IPR029016">
    <property type="entry name" value="GAF-like_dom_sf"/>
</dbReference>
<dbReference type="SUPFAM" id="SSF46785">
    <property type="entry name" value="Winged helix' DNA-binding domain"/>
    <property type="match status" value="1"/>
</dbReference>
<dbReference type="EMBL" id="SMGJ01000001">
    <property type="protein sequence ID" value="TCK71263.1"/>
    <property type="molecule type" value="Genomic_DNA"/>
</dbReference>
<accession>A0A4R1L2Y2</accession>
<dbReference type="PANTHER" id="PTHR30136">
    <property type="entry name" value="HELIX-TURN-HELIX TRANSCRIPTIONAL REGULATOR, ICLR FAMILY"/>
    <property type="match status" value="1"/>
</dbReference>
<dbReference type="Gene3D" id="1.10.10.10">
    <property type="entry name" value="Winged helix-like DNA-binding domain superfamily/Winged helix DNA-binding domain"/>
    <property type="match status" value="1"/>
</dbReference>
<protein>
    <submittedName>
        <fullName evidence="6">IclR family transcriptional regulator</fullName>
    </submittedName>
</protein>
<gene>
    <name evidence="6" type="ORF">EV692_0332</name>
</gene>
<keyword evidence="3" id="KW-0804">Transcription</keyword>
<keyword evidence="1" id="KW-0805">Transcription regulation</keyword>
<keyword evidence="2" id="KW-0238">DNA-binding</keyword>
<dbReference type="InterPro" id="IPR050707">
    <property type="entry name" value="HTH_MetabolicPath_Reg"/>
</dbReference>
<dbReference type="RefSeq" id="WP_132299890.1">
    <property type="nucleotide sequence ID" value="NZ_CP170642.1"/>
</dbReference>
<feature type="domain" description="HTH iclR-type" evidence="4">
    <location>
        <begin position="10"/>
        <end position="72"/>
    </location>
</feature>
<dbReference type="Proteomes" id="UP000295496">
    <property type="component" value="Unassembled WGS sequence"/>
</dbReference>
<evidence type="ECO:0000313" key="7">
    <source>
        <dbReference type="Proteomes" id="UP000295496"/>
    </source>
</evidence>
<dbReference type="InterPro" id="IPR014757">
    <property type="entry name" value="Tscrpt_reg_IclR_C"/>
</dbReference>
<dbReference type="Pfam" id="PF09339">
    <property type="entry name" value="HTH_IclR"/>
    <property type="match status" value="1"/>
</dbReference>
<feature type="domain" description="IclR-ED" evidence="5">
    <location>
        <begin position="73"/>
        <end position="260"/>
    </location>
</feature>
<evidence type="ECO:0000313" key="6">
    <source>
        <dbReference type="EMBL" id="TCK71263.1"/>
    </source>
</evidence>
<dbReference type="PROSITE" id="PS51078">
    <property type="entry name" value="ICLR_ED"/>
    <property type="match status" value="1"/>
</dbReference>
<dbReference type="OrthoDB" id="9807558at2"/>
<name>A0A4R1L2Y2_9PAST</name>
<dbReference type="FunFam" id="1.10.10.10:FF:000056">
    <property type="entry name" value="IclR family transcriptional regulator"/>
    <property type="match status" value="1"/>
</dbReference>
<dbReference type="SUPFAM" id="SSF55781">
    <property type="entry name" value="GAF domain-like"/>
    <property type="match status" value="1"/>
</dbReference>
<organism evidence="6 7">
    <name type="scientific">Lonepinella koalarum</name>
    <dbReference type="NCBI Taxonomy" id="53417"/>
    <lineage>
        <taxon>Bacteria</taxon>
        <taxon>Pseudomonadati</taxon>
        <taxon>Pseudomonadota</taxon>
        <taxon>Gammaproteobacteria</taxon>
        <taxon>Pasteurellales</taxon>
        <taxon>Pasteurellaceae</taxon>
        <taxon>Lonepinella</taxon>
    </lineage>
</organism>
<evidence type="ECO:0000256" key="2">
    <source>
        <dbReference type="ARBA" id="ARBA00023125"/>
    </source>
</evidence>
<comment type="caution">
    <text evidence="6">The sequence shown here is derived from an EMBL/GenBank/DDBJ whole genome shotgun (WGS) entry which is preliminary data.</text>
</comment>
<dbReference type="Gene3D" id="3.30.450.40">
    <property type="match status" value="1"/>
</dbReference>
<evidence type="ECO:0000259" key="5">
    <source>
        <dbReference type="PROSITE" id="PS51078"/>
    </source>
</evidence>
<dbReference type="PROSITE" id="PS51077">
    <property type="entry name" value="HTH_ICLR"/>
    <property type="match status" value="1"/>
</dbReference>
<keyword evidence="7" id="KW-1185">Reference proteome</keyword>
<dbReference type="Pfam" id="PF01614">
    <property type="entry name" value="IclR_C"/>
    <property type="match status" value="1"/>
</dbReference>
<evidence type="ECO:0000259" key="4">
    <source>
        <dbReference type="PROSITE" id="PS51077"/>
    </source>
</evidence>
<dbReference type="InterPro" id="IPR005471">
    <property type="entry name" value="Tscrpt_reg_IclR_N"/>
</dbReference>
<dbReference type="InterPro" id="IPR036390">
    <property type="entry name" value="WH_DNA-bd_sf"/>
</dbReference>
<proteinExistence type="predicted"/>
<dbReference type="GO" id="GO:0003700">
    <property type="term" value="F:DNA-binding transcription factor activity"/>
    <property type="evidence" value="ECO:0007669"/>
    <property type="project" value="TreeGrafter"/>
</dbReference>
<dbReference type="PANTHER" id="PTHR30136:SF19">
    <property type="entry name" value="DNA-BINDING TRANSCRIPTIONAL REPRESSOR YIAJ"/>
    <property type="match status" value="1"/>
</dbReference>
<dbReference type="InterPro" id="IPR036388">
    <property type="entry name" value="WH-like_DNA-bd_sf"/>
</dbReference>
<dbReference type="SMART" id="SM00346">
    <property type="entry name" value="HTH_ICLR"/>
    <property type="match status" value="1"/>
</dbReference>
<dbReference type="GO" id="GO:0045892">
    <property type="term" value="P:negative regulation of DNA-templated transcription"/>
    <property type="evidence" value="ECO:0007669"/>
    <property type="project" value="TreeGrafter"/>
</dbReference>
<evidence type="ECO:0000256" key="3">
    <source>
        <dbReference type="ARBA" id="ARBA00023163"/>
    </source>
</evidence>